<protein>
    <submittedName>
        <fullName evidence="1">Uncharacterized protein</fullName>
    </submittedName>
</protein>
<comment type="caution">
    <text evidence="1">The sequence shown here is derived from an EMBL/GenBank/DDBJ whole genome shotgun (WGS) entry which is preliminary data.</text>
</comment>
<dbReference type="InterPro" id="IPR032710">
    <property type="entry name" value="NTF2-like_dom_sf"/>
</dbReference>
<dbReference type="EMBL" id="RBDY01000028">
    <property type="protein sequence ID" value="RKN16348.1"/>
    <property type="molecule type" value="Genomic_DNA"/>
</dbReference>
<evidence type="ECO:0000313" key="4">
    <source>
        <dbReference type="Proteomes" id="UP000275024"/>
    </source>
</evidence>
<dbReference type="SUPFAM" id="SSF54427">
    <property type="entry name" value="NTF2-like"/>
    <property type="match status" value="1"/>
</dbReference>
<gene>
    <name evidence="2" type="ORF">D7318_26230</name>
    <name evidence="1" type="ORF">D7319_26555</name>
</gene>
<dbReference type="Gene3D" id="3.10.450.50">
    <property type="match status" value="1"/>
</dbReference>
<evidence type="ECO:0000313" key="2">
    <source>
        <dbReference type="EMBL" id="RKN16348.1"/>
    </source>
</evidence>
<reference evidence="3 4" key="1">
    <citation type="submission" date="2018-09" db="EMBL/GenBank/DDBJ databases">
        <title>Streptomyces sp. nov. DS1-2, an endophytic actinomycete isolated from roots of Dendrobium scabrilingue.</title>
        <authorList>
            <person name="Kuncharoen N."/>
            <person name="Kudo T."/>
            <person name="Ohkuma M."/>
            <person name="Yuki M."/>
            <person name="Tanasupawat S."/>
        </authorList>
    </citation>
    <scope>NUCLEOTIDE SEQUENCE [LARGE SCALE GENOMIC DNA]</scope>
    <source>
        <strain evidence="1 4">AZ1-7</strain>
        <strain evidence="2 3">DS1-2</strain>
    </source>
</reference>
<dbReference type="AlphaFoldDB" id="A0A3A9VW10"/>
<dbReference type="Proteomes" id="UP000275024">
    <property type="component" value="Unassembled WGS sequence"/>
</dbReference>
<organism evidence="1 4">
    <name type="scientific">Streptomyces radicis</name>
    <dbReference type="NCBI Taxonomy" id="1750517"/>
    <lineage>
        <taxon>Bacteria</taxon>
        <taxon>Bacillati</taxon>
        <taxon>Actinomycetota</taxon>
        <taxon>Actinomycetes</taxon>
        <taxon>Kitasatosporales</taxon>
        <taxon>Streptomycetaceae</taxon>
        <taxon>Streptomyces</taxon>
    </lineage>
</organism>
<evidence type="ECO:0000313" key="1">
    <source>
        <dbReference type="EMBL" id="RKN04949.1"/>
    </source>
</evidence>
<evidence type="ECO:0000313" key="3">
    <source>
        <dbReference type="Proteomes" id="UP000268652"/>
    </source>
</evidence>
<proteinExistence type="predicted"/>
<dbReference type="OrthoDB" id="3868919at2"/>
<dbReference type="Proteomes" id="UP000268652">
    <property type="component" value="Unassembled WGS sequence"/>
</dbReference>
<dbReference type="EMBL" id="RBDX01000030">
    <property type="protein sequence ID" value="RKN04949.1"/>
    <property type="molecule type" value="Genomic_DNA"/>
</dbReference>
<name>A0A3A9VW10_9ACTN</name>
<keyword evidence="3" id="KW-1185">Reference proteome</keyword>
<accession>A0A3A9VW10</accession>
<sequence length="46" mass="5115">MGEPASVADLFTEDGIREWPDGDRRIEGREALRAYFGGPTPVDAHR</sequence>